<dbReference type="Proteomes" id="UP000823847">
    <property type="component" value="Unassembled WGS sequence"/>
</dbReference>
<sequence length="457" mass="50292">MKNKFVLFVTGCFALMLSACLDSDYDYSVETTRNCQIASFKVSHDSISGLEDVKFTIDQLTGRIFNQDSLPYGTVVEKVLCEIGVANSMVLGVEASPGAYEDSTYYLSSLSDSIDFSEPVRLIVHAYDNITTKVYIAQINVHQVVPDSMVWSKYADPMVDGTIREQKVVSFDYEGEPCYFMYARMAGAEASYRLYYAPVDEPGDWRPLTLTGLPAEGLRLSQAVAYEDRLYIPATDGRLYESADGMTWGAVEDAPSIYTLLGEVKPSVNQSSALSAIVDREGTLVFYAMNQEREWTEGDAVASEFPVTGFGVSRYASVHHEYLLIAGGRSAADKVLNTTWATMDGLSWAVLASGDANFSAREGAMVANYDDKLFLIGGIDASGKALKDIYQSFDNGITWALQDTMVVLPADYQARAFSSIIVDEENFVNLFGGKTSADANDLNQLWRGRINRLVPAE</sequence>
<dbReference type="Pfam" id="PF25852">
    <property type="entry name" value="DUF6242_C"/>
    <property type="match status" value="1"/>
</dbReference>
<feature type="domain" description="DUF6242" evidence="3">
    <location>
        <begin position="146"/>
        <end position="453"/>
    </location>
</feature>
<dbReference type="InterPro" id="IPR046209">
    <property type="entry name" value="DUF6242_N"/>
</dbReference>
<dbReference type="SUPFAM" id="SSF117281">
    <property type="entry name" value="Kelch motif"/>
    <property type="match status" value="1"/>
</dbReference>
<proteinExistence type="predicted"/>
<dbReference type="Gene3D" id="2.120.10.80">
    <property type="entry name" value="Kelch-type beta propeller"/>
    <property type="match status" value="1"/>
</dbReference>
<keyword evidence="1" id="KW-0732">Signal</keyword>
<dbReference type="InterPro" id="IPR015915">
    <property type="entry name" value="Kelch-typ_b-propeller"/>
</dbReference>
<dbReference type="PROSITE" id="PS51257">
    <property type="entry name" value="PROKAR_LIPOPROTEIN"/>
    <property type="match status" value="1"/>
</dbReference>
<dbReference type="EMBL" id="DXEN01000005">
    <property type="protein sequence ID" value="HIX85111.1"/>
    <property type="molecule type" value="Genomic_DNA"/>
</dbReference>
<reference evidence="4" key="1">
    <citation type="journal article" date="2021" name="PeerJ">
        <title>Extensive microbial diversity within the chicken gut microbiome revealed by metagenomics and culture.</title>
        <authorList>
            <person name="Gilroy R."/>
            <person name="Ravi A."/>
            <person name="Getino M."/>
            <person name="Pursley I."/>
            <person name="Horton D.L."/>
            <person name="Alikhan N.F."/>
            <person name="Baker D."/>
            <person name="Gharbi K."/>
            <person name="Hall N."/>
            <person name="Watson M."/>
            <person name="Adriaenssens E.M."/>
            <person name="Foster-Nyarko E."/>
            <person name="Jarju S."/>
            <person name="Secka A."/>
            <person name="Antonio M."/>
            <person name="Oren A."/>
            <person name="Chaudhuri R.R."/>
            <person name="La Ragione R."/>
            <person name="Hildebrand F."/>
            <person name="Pallen M.J."/>
        </authorList>
    </citation>
    <scope>NUCLEOTIDE SEQUENCE</scope>
    <source>
        <strain evidence="4">ChiHecec2B26-12326</strain>
    </source>
</reference>
<protein>
    <submittedName>
        <fullName evidence="4">Uncharacterized protein</fullName>
    </submittedName>
</protein>
<evidence type="ECO:0000259" key="3">
    <source>
        <dbReference type="Pfam" id="PF25852"/>
    </source>
</evidence>
<evidence type="ECO:0000313" key="5">
    <source>
        <dbReference type="Proteomes" id="UP000823847"/>
    </source>
</evidence>
<name>A0A9D1XP53_9BACT</name>
<organism evidence="4 5">
    <name type="scientific">Candidatus Parabacteroides intestinigallinarum</name>
    <dbReference type="NCBI Taxonomy" id="2838722"/>
    <lineage>
        <taxon>Bacteria</taxon>
        <taxon>Pseudomonadati</taxon>
        <taxon>Bacteroidota</taxon>
        <taxon>Bacteroidia</taxon>
        <taxon>Bacteroidales</taxon>
        <taxon>Tannerellaceae</taxon>
        <taxon>Parabacteroides</taxon>
    </lineage>
</organism>
<evidence type="ECO:0000313" key="4">
    <source>
        <dbReference type="EMBL" id="HIX85111.1"/>
    </source>
</evidence>
<feature type="chain" id="PRO_5038910734" evidence="1">
    <location>
        <begin position="22"/>
        <end position="457"/>
    </location>
</feature>
<accession>A0A9D1XP53</accession>
<dbReference type="SUPFAM" id="SSF50939">
    <property type="entry name" value="Sialidases"/>
    <property type="match status" value="1"/>
</dbReference>
<dbReference type="InterPro" id="IPR036278">
    <property type="entry name" value="Sialidase_sf"/>
</dbReference>
<reference evidence="4" key="2">
    <citation type="submission" date="2021-04" db="EMBL/GenBank/DDBJ databases">
        <authorList>
            <person name="Gilroy R."/>
        </authorList>
    </citation>
    <scope>NUCLEOTIDE SEQUENCE</scope>
    <source>
        <strain evidence="4">ChiHecec2B26-12326</strain>
    </source>
</reference>
<evidence type="ECO:0000256" key="1">
    <source>
        <dbReference type="SAM" id="SignalP"/>
    </source>
</evidence>
<feature type="signal peptide" evidence="1">
    <location>
        <begin position="1"/>
        <end position="21"/>
    </location>
</feature>
<dbReference type="Pfam" id="PF19755">
    <property type="entry name" value="DUF6242"/>
    <property type="match status" value="1"/>
</dbReference>
<gene>
    <name evidence="4" type="ORF">H9848_00640</name>
</gene>
<feature type="domain" description="DUF6242" evidence="2">
    <location>
        <begin position="49"/>
        <end position="139"/>
    </location>
</feature>
<dbReference type="AlphaFoldDB" id="A0A9D1XP53"/>
<comment type="caution">
    <text evidence="4">The sequence shown here is derived from an EMBL/GenBank/DDBJ whole genome shotgun (WGS) entry which is preliminary data.</text>
</comment>
<evidence type="ECO:0000259" key="2">
    <source>
        <dbReference type="Pfam" id="PF19755"/>
    </source>
</evidence>
<dbReference type="InterPro" id="IPR058667">
    <property type="entry name" value="DUF6242_C"/>
</dbReference>